<accession>V6TJ54</accession>
<keyword evidence="9" id="KW-0325">Glycoprotein</keyword>
<dbReference type="Proteomes" id="UP000018320">
    <property type="component" value="Unassembled WGS sequence"/>
</dbReference>
<evidence type="ECO:0000256" key="8">
    <source>
        <dbReference type="ARBA" id="ARBA00023136"/>
    </source>
</evidence>
<gene>
    <name evidence="11" type="ORF">DHA2_152818</name>
</gene>
<comment type="caution">
    <text evidence="11">The sequence shown here is derived from an EMBL/GenBank/DDBJ whole genome shotgun (WGS) entry which is preliminary data.</text>
</comment>
<sequence>VFTSELLLILQNPMCAFHRTVRLEGRPGECAVAYLSTSWIVDRYEIKRLCQWHRLECMVDGTFVDDLESPLWKVEQALNASGHPNSIGLITIVTAECPLVQSTQPMYHYHSPISGDCEPAFQLDLPVHLRYGAQGMHHIAPSPVLSLLSAVILCLLYLTITIIRKGISKNKKCSA</sequence>
<dbReference type="VEuPathDB" id="GiardiaDB:GL50581_3603"/>
<evidence type="ECO:0000256" key="7">
    <source>
        <dbReference type="ARBA" id="ARBA00022989"/>
    </source>
</evidence>
<comment type="subcellular location">
    <subcellularLocation>
        <location evidence="1">Endoplasmic reticulum membrane</location>
        <topology evidence="1">Single-pass membrane protein</topology>
    </subcellularLocation>
</comment>
<dbReference type="VEuPathDB" id="GiardiaDB:QR46_2902"/>
<keyword evidence="6" id="KW-0256">Endoplasmic reticulum</keyword>
<reference evidence="12" key="1">
    <citation type="submission" date="2012-02" db="EMBL/GenBank/DDBJ databases">
        <title>Genome sequencing of Giardia lamblia Genotypes A2 and B isolates (DH and GS) and comparative analysis with the genomes of Genotypes A1 and E (WB and Pig).</title>
        <authorList>
            <person name="Adam R."/>
            <person name="Dahlstrom E."/>
            <person name="Martens C."/>
            <person name="Bruno D."/>
            <person name="Barbian K."/>
            <person name="Porcella S.F."/>
            <person name="Nash T."/>
        </authorList>
    </citation>
    <scope>NUCLEOTIDE SEQUENCE</scope>
    <source>
        <strain evidence="12">DH</strain>
    </source>
</reference>
<reference evidence="11 12" key="2">
    <citation type="journal article" date="2013" name="Genome Biol. Evol.">
        <title>Genome sequencing of Giardia lamblia genotypes A2 and B isolates (DH and GS) and comparative analysis with the genomes of genotypes A1 and E (WB and Pig).</title>
        <authorList>
            <person name="Adam R.D."/>
            <person name="Dahlstrom E.W."/>
            <person name="Martens C.A."/>
            <person name="Bruno D.P."/>
            <person name="Barbian K.D."/>
            <person name="Ricklefs S.M."/>
            <person name="Hernandez M.M."/>
            <person name="Narla N.P."/>
            <person name="Patel R.B."/>
            <person name="Porcella S.F."/>
            <person name="Nash T.E."/>
        </authorList>
    </citation>
    <scope>NUCLEOTIDE SEQUENCE [LARGE SCALE GENOMIC DNA]</scope>
    <source>
        <strain evidence="11 12">DH</strain>
    </source>
</reference>
<evidence type="ECO:0000256" key="3">
    <source>
        <dbReference type="ARBA" id="ARBA00010345"/>
    </source>
</evidence>
<evidence type="ECO:0000256" key="5">
    <source>
        <dbReference type="ARBA" id="ARBA00022692"/>
    </source>
</evidence>
<keyword evidence="8 10" id="KW-0472">Membrane</keyword>
<dbReference type="VEuPathDB" id="GiardiaDB:DHA2_152818"/>
<comment type="pathway">
    <text evidence="2">Glycolipid biosynthesis; glycosylphosphatidylinositol-anchor biosynthesis.</text>
</comment>
<comment type="similarity">
    <text evidence="3">Belongs to the PIGX family.</text>
</comment>
<evidence type="ECO:0000256" key="10">
    <source>
        <dbReference type="SAM" id="Phobius"/>
    </source>
</evidence>
<feature type="transmembrane region" description="Helical" evidence="10">
    <location>
        <begin position="144"/>
        <end position="163"/>
    </location>
</feature>
<dbReference type="Pfam" id="PF08320">
    <property type="entry name" value="PIG-X"/>
    <property type="match status" value="1"/>
</dbReference>
<dbReference type="EMBL" id="AHGT01000035">
    <property type="protein sequence ID" value="ESU36985.1"/>
    <property type="molecule type" value="Genomic_DNA"/>
</dbReference>
<evidence type="ECO:0000256" key="4">
    <source>
        <dbReference type="ARBA" id="ARBA00022502"/>
    </source>
</evidence>
<organism evidence="11 12">
    <name type="scientific">Giardia intestinalis</name>
    <name type="common">Giardia lamblia</name>
    <dbReference type="NCBI Taxonomy" id="5741"/>
    <lineage>
        <taxon>Eukaryota</taxon>
        <taxon>Metamonada</taxon>
        <taxon>Diplomonadida</taxon>
        <taxon>Hexamitidae</taxon>
        <taxon>Giardiinae</taxon>
        <taxon>Giardia</taxon>
    </lineage>
</organism>
<keyword evidence="7 10" id="KW-1133">Transmembrane helix</keyword>
<evidence type="ECO:0000313" key="12">
    <source>
        <dbReference type="Proteomes" id="UP000018320"/>
    </source>
</evidence>
<dbReference type="GO" id="GO:0006506">
    <property type="term" value="P:GPI anchor biosynthetic process"/>
    <property type="evidence" value="ECO:0007669"/>
    <property type="project" value="UniProtKB-UniPathway"/>
</dbReference>
<evidence type="ECO:0000256" key="9">
    <source>
        <dbReference type="ARBA" id="ARBA00023180"/>
    </source>
</evidence>
<keyword evidence="5 10" id="KW-0812">Transmembrane</keyword>
<dbReference type="VEuPathDB" id="GiardiaDB:GL50803_0026835"/>
<keyword evidence="4" id="KW-0337">GPI-anchor biosynthesis</keyword>
<name>V6TJ54_GIAIN</name>
<evidence type="ECO:0000256" key="2">
    <source>
        <dbReference type="ARBA" id="ARBA00004687"/>
    </source>
</evidence>
<proteinExistence type="inferred from homology"/>
<protein>
    <submittedName>
        <fullName evidence="11">Uncharacterized protein</fullName>
    </submittedName>
</protein>
<feature type="non-terminal residue" evidence="11">
    <location>
        <position position="1"/>
    </location>
</feature>
<dbReference type="AlphaFoldDB" id="V6TJ54"/>
<dbReference type="GO" id="GO:0005789">
    <property type="term" value="C:endoplasmic reticulum membrane"/>
    <property type="evidence" value="ECO:0007669"/>
    <property type="project" value="UniProtKB-SubCell"/>
</dbReference>
<dbReference type="UniPathway" id="UPA00196"/>
<dbReference type="InterPro" id="IPR013233">
    <property type="entry name" value="PIG-X/PBN1"/>
</dbReference>
<evidence type="ECO:0000313" key="11">
    <source>
        <dbReference type="EMBL" id="ESU36985.1"/>
    </source>
</evidence>
<evidence type="ECO:0000256" key="1">
    <source>
        <dbReference type="ARBA" id="ARBA00004389"/>
    </source>
</evidence>
<evidence type="ECO:0000256" key="6">
    <source>
        <dbReference type="ARBA" id="ARBA00022824"/>
    </source>
</evidence>